<protein>
    <submittedName>
        <fullName evidence="2">Uncharacterized protein</fullName>
    </submittedName>
</protein>
<keyword evidence="1" id="KW-0812">Transmembrane</keyword>
<gene>
    <name evidence="2" type="ORF">CHUV0807_0708</name>
</gene>
<feature type="transmembrane region" description="Helical" evidence="1">
    <location>
        <begin position="25"/>
        <end position="51"/>
    </location>
</feature>
<dbReference type="EMBL" id="FKLO01000030">
    <property type="protein sequence ID" value="SAM60298.1"/>
    <property type="molecule type" value="Genomic_DNA"/>
</dbReference>
<organism evidence="2 3">
    <name type="scientific">Cardiobacterium hominis</name>
    <dbReference type="NCBI Taxonomy" id="2718"/>
    <lineage>
        <taxon>Bacteria</taxon>
        <taxon>Pseudomonadati</taxon>
        <taxon>Pseudomonadota</taxon>
        <taxon>Gammaproteobacteria</taxon>
        <taxon>Cardiobacteriales</taxon>
        <taxon>Cardiobacteriaceae</taxon>
        <taxon>Cardiobacterium</taxon>
    </lineage>
</organism>
<dbReference type="GeneID" id="84789767"/>
<dbReference type="Proteomes" id="UP000190837">
    <property type="component" value="Unassembled WGS sequence"/>
</dbReference>
<reference evidence="3" key="1">
    <citation type="submission" date="2016-04" db="EMBL/GenBank/DDBJ databases">
        <authorList>
            <person name="Tagini F."/>
        </authorList>
    </citation>
    <scope>NUCLEOTIDE SEQUENCE [LARGE SCALE GENOMIC DNA]</scope>
    <source>
        <strain evidence="3">CHUV0807</strain>
    </source>
</reference>
<keyword evidence="1" id="KW-1133">Transmembrane helix</keyword>
<sequence>MHAILIIAFLVVCILIPRYYANYPWAWAISLTVWLTVARAHFIFFIILWLVCWAAREKIWRDTYLIAPLENMVKRILH</sequence>
<dbReference type="AlphaFoldDB" id="A0A1C3H321"/>
<accession>A0A1C3H321</accession>
<dbReference type="RefSeq" id="WP_004140135.1">
    <property type="nucleotide sequence ID" value="NZ_CALFOW010000142.1"/>
</dbReference>
<evidence type="ECO:0000313" key="2">
    <source>
        <dbReference type="EMBL" id="SAM60298.1"/>
    </source>
</evidence>
<evidence type="ECO:0000256" key="1">
    <source>
        <dbReference type="SAM" id="Phobius"/>
    </source>
</evidence>
<proteinExistence type="predicted"/>
<keyword evidence="1" id="KW-0472">Membrane</keyword>
<name>A0A1C3H321_9GAMM</name>
<evidence type="ECO:0000313" key="3">
    <source>
        <dbReference type="Proteomes" id="UP000190837"/>
    </source>
</evidence>